<name>S6AKU8_SULDS</name>
<dbReference type="Proteomes" id="UP000015559">
    <property type="component" value="Chromosome"/>
</dbReference>
<dbReference type="HOGENOM" id="CLU_046484_7_0_4"/>
<feature type="signal peptide" evidence="1">
    <location>
        <begin position="1"/>
        <end position="23"/>
    </location>
</feature>
<protein>
    <submittedName>
        <fullName evidence="3">Nuclease</fullName>
    </submittedName>
</protein>
<dbReference type="InterPro" id="IPR016071">
    <property type="entry name" value="Staphylococal_nuclease_OB-fold"/>
</dbReference>
<dbReference type="RefSeq" id="WP_009205837.1">
    <property type="nucleotide sequence ID" value="NC_022357.1"/>
</dbReference>
<organism evidence="3 4">
    <name type="scientific">Sulfuricella denitrificans (strain DSM 22764 / NBRC 105220 / skB26)</name>
    <dbReference type="NCBI Taxonomy" id="1163617"/>
    <lineage>
        <taxon>Bacteria</taxon>
        <taxon>Pseudomonadati</taxon>
        <taxon>Pseudomonadota</taxon>
        <taxon>Betaproteobacteria</taxon>
        <taxon>Nitrosomonadales</taxon>
        <taxon>Sulfuricellaceae</taxon>
        <taxon>Sulfuricella</taxon>
    </lineage>
</organism>
<dbReference type="SUPFAM" id="SSF50199">
    <property type="entry name" value="Staphylococcal nuclease"/>
    <property type="match status" value="1"/>
</dbReference>
<dbReference type="SMART" id="SM00318">
    <property type="entry name" value="SNc"/>
    <property type="match status" value="1"/>
</dbReference>
<evidence type="ECO:0000313" key="4">
    <source>
        <dbReference type="Proteomes" id="UP000015559"/>
    </source>
</evidence>
<reference evidence="3 4" key="1">
    <citation type="journal article" date="2012" name="Appl. Environ. Microbiol.">
        <title>Draft genome sequence of a psychrotolerant sulfur-oxidizing bacterium, Sulfuricella denitrificans skB26, and proteomic insights into cold adaptation.</title>
        <authorList>
            <person name="Watanabe T."/>
            <person name="Kojima H."/>
            <person name="Fukui M."/>
        </authorList>
    </citation>
    <scope>NUCLEOTIDE SEQUENCE [LARGE SCALE GENOMIC DNA]</scope>
    <source>
        <strain evidence="4">skB26</strain>
    </source>
</reference>
<gene>
    <name evidence="3" type="ORF">SCD_n01383</name>
</gene>
<keyword evidence="4" id="KW-1185">Reference proteome</keyword>
<sequence>MNTRCFTLAATLIFSSLGPIAQAETLTGWVTQITDGDTITVKDYSNQQHKVWLIGTDAPEKFQAFGNRSHQMLGALLNGRDVVVEWNKRDRYGRIIGKVMVAPFDSPCHNQRDCPKTLDAGLEQIKTGQAWWYRGHAKEQTPEDQSKYERAEFEAKIHRNGLWADSNPVPPWELQRK</sequence>
<dbReference type="PANTHER" id="PTHR12302:SF26">
    <property type="entry name" value="BLR1266 PROTEIN"/>
    <property type="match status" value="1"/>
</dbReference>
<dbReference type="Pfam" id="PF00565">
    <property type="entry name" value="SNase"/>
    <property type="match status" value="1"/>
</dbReference>
<dbReference type="Gene3D" id="2.40.50.90">
    <property type="match status" value="1"/>
</dbReference>
<dbReference type="EMBL" id="AP013066">
    <property type="protein sequence ID" value="BAN35209.1"/>
    <property type="molecule type" value="Genomic_DNA"/>
</dbReference>
<dbReference type="PANTHER" id="PTHR12302">
    <property type="entry name" value="EBNA2 BINDING PROTEIN P100"/>
    <property type="match status" value="1"/>
</dbReference>
<evidence type="ECO:0000313" key="3">
    <source>
        <dbReference type="EMBL" id="BAN35209.1"/>
    </source>
</evidence>
<dbReference type="eggNOG" id="COG1525">
    <property type="taxonomic scope" value="Bacteria"/>
</dbReference>
<evidence type="ECO:0000256" key="1">
    <source>
        <dbReference type="SAM" id="SignalP"/>
    </source>
</evidence>
<dbReference type="InterPro" id="IPR035437">
    <property type="entry name" value="SNase_OB-fold_sf"/>
</dbReference>
<proteinExistence type="predicted"/>
<feature type="domain" description="TNase-like" evidence="2">
    <location>
        <begin position="24"/>
        <end position="165"/>
    </location>
</feature>
<evidence type="ECO:0000259" key="2">
    <source>
        <dbReference type="PROSITE" id="PS50830"/>
    </source>
</evidence>
<feature type="chain" id="PRO_5004536019" evidence="1">
    <location>
        <begin position="24"/>
        <end position="177"/>
    </location>
</feature>
<dbReference type="KEGG" id="sdr:SCD_n01383"/>
<dbReference type="STRING" id="1163617.SCD_n01383"/>
<dbReference type="OrthoDB" id="9805504at2"/>
<keyword evidence="1" id="KW-0732">Signal</keyword>
<accession>S6AKU8</accession>
<dbReference type="PROSITE" id="PS50830">
    <property type="entry name" value="TNASE_3"/>
    <property type="match status" value="1"/>
</dbReference>
<dbReference type="AlphaFoldDB" id="S6AKU8"/>